<reference evidence="1 2" key="1">
    <citation type="journal article" date="2021" name="Commun. Biol.">
        <title>The genome of Shorea leprosula (Dipterocarpaceae) highlights the ecological relevance of drought in aseasonal tropical rainforests.</title>
        <authorList>
            <person name="Ng K.K.S."/>
            <person name="Kobayashi M.J."/>
            <person name="Fawcett J.A."/>
            <person name="Hatakeyama M."/>
            <person name="Paape T."/>
            <person name="Ng C.H."/>
            <person name="Ang C.C."/>
            <person name="Tnah L.H."/>
            <person name="Lee C.T."/>
            <person name="Nishiyama T."/>
            <person name="Sese J."/>
            <person name="O'Brien M.J."/>
            <person name="Copetti D."/>
            <person name="Mohd Noor M.I."/>
            <person name="Ong R.C."/>
            <person name="Putra M."/>
            <person name="Sireger I.Z."/>
            <person name="Indrioko S."/>
            <person name="Kosugi Y."/>
            <person name="Izuno A."/>
            <person name="Isagi Y."/>
            <person name="Lee S.L."/>
            <person name="Shimizu K.K."/>
        </authorList>
    </citation>
    <scope>NUCLEOTIDE SEQUENCE [LARGE SCALE GENOMIC DNA]</scope>
    <source>
        <strain evidence="1">214</strain>
    </source>
</reference>
<comment type="caution">
    <text evidence="1">The sequence shown here is derived from an EMBL/GenBank/DDBJ whole genome shotgun (WGS) entry which is preliminary data.</text>
</comment>
<organism evidence="1 2">
    <name type="scientific">Rubroshorea leprosula</name>
    <dbReference type="NCBI Taxonomy" id="152421"/>
    <lineage>
        <taxon>Eukaryota</taxon>
        <taxon>Viridiplantae</taxon>
        <taxon>Streptophyta</taxon>
        <taxon>Embryophyta</taxon>
        <taxon>Tracheophyta</taxon>
        <taxon>Spermatophyta</taxon>
        <taxon>Magnoliopsida</taxon>
        <taxon>eudicotyledons</taxon>
        <taxon>Gunneridae</taxon>
        <taxon>Pentapetalae</taxon>
        <taxon>rosids</taxon>
        <taxon>malvids</taxon>
        <taxon>Malvales</taxon>
        <taxon>Dipterocarpaceae</taxon>
        <taxon>Rubroshorea</taxon>
    </lineage>
</organism>
<dbReference type="Proteomes" id="UP001054252">
    <property type="component" value="Unassembled WGS sequence"/>
</dbReference>
<evidence type="ECO:0000313" key="1">
    <source>
        <dbReference type="EMBL" id="GKV52831.1"/>
    </source>
</evidence>
<gene>
    <name evidence="1" type="ORF">SLEP1_g59391</name>
</gene>
<name>A0AAV5MVS2_9ROSI</name>
<sequence length="143" mass="16140">MREGRLLTRWVGCFTQPAISDKSFCLEQKRNWEESPTATLEKFLLIYAISERVELVRPFKLKFNIFNILRLKFSVSWSKFGAAEILPPVHREDLCVRVSTEKKKIELDPSLNARILGAGNRISVSSSANVLQAAKAAALFPSS</sequence>
<accession>A0AAV5MVS2</accession>
<dbReference type="EMBL" id="BPVZ01000887">
    <property type="protein sequence ID" value="GKV52831.1"/>
    <property type="molecule type" value="Genomic_DNA"/>
</dbReference>
<dbReference type="AlphaFoldDB" id="A0AAV5MVS2"/>
<evidence type="ECO:0000313" key="2">
    <source>
        <dbReference type="Proteomes" id="UP001054252"/>
    </source>
</evidence>
<protein>
    <submittedName>
        <fullName evidence="1">Uncharacterized protein</fullName>
    </submittedName>
</protein>
<keyword evidence="2" id="KW-1185">Reference proteome</keyword>
<proteinExistence type="predicted"/>